<keyword evidence="1" id="KW-1133">Transmembrane helix</keyword>
<name>A0ABY2XRG2_9GAMM</name>
<evidence type="ECO:0000313" key="2">
    <source>
        <dbReference type="EMBL" id="TMW14688.1"/>
    </source>
</evidence>
<keyword evidence="3" id="KW-1185">Reference proteome</keyword>
<feature type="transmembrane region" description="Helical" evidence="1">
    <location>
        <begin position="163"/>
        <end position="186"/>
    </location>
</feature>
<feature type="transmembrane region" description="Helical" evidence="1">
    <location>
        <begin position="58"/>
        <end position="79"/>
    </location>
</feature>
<organism evidence="2 3">
    <name type="scientific">Alloalcanivorax gelatiniphagus</name>
    <dbReference type="NCBI Taxonomy" id="1194167"/>
    <lineage>
        <taxon>Bacteria</taxon>
        <taxon>Pseudomonadati</taxon>
        <taxon>Pseudomonadota</taxon>
        <taxon>Gammaproteobacteria</taxon>
        <taxon>Oceanospirillales</taxon>
        <taxon>Alcanivoracaceae</taxon>
        <taxon>Alloalcanivorax</taxon>
    </lineage>
</organism>
<reference evidence="2 3" key="1">
    <citation type="submission" date="2019-05" db="EMBL/GenBank/DDBJ databases">
        <title>Genome of Alcanivorax gelatiniphagus, an oil degrading marine bacteria.</title>
        <authorList>
            <person name="Kwon K.K."/>
        </authorList>
    </citation>
    <scope>NUCLEOTIDE SEQUENCE [LARGE SCALE GENOMIC DNA]</scope>
    <source>
        <strain evidence="2 3">MEBiC 08158</strain>
    </source>
</reference>
<accession>A0ABY2XRG2</accession>
<proteinExistence type="predicted"/>
<sequence>MSDLTRLSGVVDAQSGQIVLSCTEFRRVRMWGLLGVYSLVMLRVVWIENPDLYAIQRFGAFFMYLLSGWALMYFSWLYFEVWGAVTEKVALVRSLRLLLIPLTPVGFWTSWRFGGGDPVLIAALALFLVCFLLWGERLMMVFRRFFLSRPGNEKFYESFSSRWHVLPFDVVYLGINAASLFFGVGFI</sequence>
<feature type="transmembrane region" description="Helical" evidence="1">
    <location>
        <begin position="91"/>
        <end position="113"/>
    </location>
</feature>
<feature type="transmembrane region" description="Helical" evidence="1">
    <location>
        <begin position="119"/>
        <end position="142"/>
    </location>
</feature>
<dbReference type="EMBL" id="VCQT01000012">
    <property type="protein sequence ID" value="TMW14688.1"/>
    <property type="molecule type" value="Genomic_DNA"/>
</dbReference>
<dbReference type="Proteomes" id="UP000739180">
    <property type="component" value="Unassembled WGS sequence"/>
</dbReference>
<evidence type="ECO:0000313" key="3">
    <source>
        <dbReference type="Proteomes" id="UP000739180"/>
    </source>
</evidence>
<dbReference type="RefSeq" id="WP_138771054.1">
    <property type="nucleotide sequence ID" value="NZ_JBHSSX010000107.1"/>
</dbReference>
<comment type="caution">
    <text evidence="2">The sequence shown here is derived from an EMBL/GenBank/DDBJ whole genome shotgun (WGS) entry which is preliminary data.</text>
</comment>
<gene>
    <name evidence="2" type="ORF">FGS76_02560</name>
</gene>
<keyword evidence="1" id="KW-0812">Transmembrane</keyword>
<feature type="transmembrane region" description="Helical" evidence="1">
    <location>
        <begin position="28"/>
        <end position="46"/>
    </location>
</feature>
<protein>
    <submittedName>
        <fullName evidence="2">Uncharacterized protein</fullName>
    </submittedName>
</protein>
<keyword evidence="1" id="KW-0472">Membrane</keyword>
<evidence type="ECO:0000256" key="1">
    <source>
        <dbReference type="SAM" id="Phobius"/>
    </source>
</evidence>